<evidence type="ECO:0000313" key="2">
    <source>
        <dbReference type="Proteomes" id="UP001364695"/>
    </source>
</evidence>
<keyword evidence="1" id="KW-0547">Nucleotide-binding</keyword>
<evidence type="ECO:0000313" key="1">
    <source>
        <dbReference type="EMBL" id="MEJ7138102.1"/>
    </source>
</evidence>
<protein>
    <submittedName>
        <fullName evidence="1">Metal ABC transporter ATP-binding protein</fullName>
    </submittedName>
</protein>
<keyword evidence="2" id="KW-1185">Reference proteome</keyword>
<organism evidence="1 2">
    <name type="scientific">Amphibiibacter pelophylacis</name>
    <dbReference type="NCBI Taxonomy" id="1799477"/>
    <lineage>
        <taxon>Bacteria</taxon>
        <taxon>Pseudomonadati</taxon>
        <taxon>Pseudomonadota</taxon>
        <taxon>Betaproteobacteria</taxon>
        <taxon>Burkholderiales</taxon>
        <taxon>Sphaerotilaceae</taxon>
        <taxon>Amphibiibacter</taxon>
    </lineage>
</organism>
<sequence>MNAPVHSHGHGHGHDHAHDHGHHHDHRHEHHHEHLSPDQAEAAGLFAPTDTAVAVQGVTVSFGVRPALHHVSCALARGSLTAIVGPNGAGKSTLLSAITGQVPVSTGQVRIDPALSWAYLPQQAQIDRSFPMSVLDLVLMGTWRDLGWWRGCAWWGEGRTRWREAQQRALDALDQVGLHGVAGRALSDLSVGQFQRVLFARLLMQRADIMLLDEPFAAVDERTAQDLLAVIAGWHREGRTVVAVLHDLSQVRGHFPQTLLLACERIAFGPSDAVLTETHLQRARTMAQRWVEPSTWCEVQD</sequence>
<gene>
    <name evidence="1" type="ORF">RV045_06615</name>
</gene>
<reference evidence="1" key="1">
    <citation type="submission" date="2023-10" db="EMBL/GenBank/DDBJ databases">
        <title>Amphibacter perezi, gen. nov., sp. nov. a novel taxa of the family Comamonadaceae, class Betaproteobacteria isolated from the skin microbiota of Pelophylax perezi from different populations.</title>
        <authorList>
            <person name="Costa S."/>
            <person name="Proenca D.N."/>
            <person name="Lopes I."/>
            <person name="Morais P.V."/>
        </authorList>
    </citation>
    <scope>NUCLEOTIDE SEQUENCE</scope>
    <source>
        <strain evidence="1">SL12-8</strain>
    </source>
</reference>
<name>A0ACC6P1W0_9BURK</name>
<dbReference type="EMBL" id="JAWDIE010000008">
    <property type="protein sequence ID" value="MEJ7138102.1"/>
    <property type="molecule type" value="Genomic_DNA"/>
</dbReference>
<comment type="caution">
    <text evidence="1">The sequence shown here is derived from an EMBL/GenBank/DDBJ whole genome shotgun (WGS) entry which is preliminary data.</text>
</comment>
<accession>A0ACC6P1W0</accession>
<proteinExistence type="predicted"/>
<dbReference type="Proteomes" id="UP001364695">
    <property type="component" value="Unassembled WGS sequence"/>
</dbReference>
<keyword evidence="1" id="KW-0067">ATP-binding</keyword>